<organism evidence="3">
    <name type="scientific">Soboliphyme baturini</name>
    <dbReference type="NCBI Taxonomy" id="241478"/>
    <lineage>
        <taxon>Eukaryota</taxon>
        <taxon>Metazoa</taxon>
        <taxon>Ecdysozoa</taxon>
        <taxon>Nematoda</taxon>
        <taxon>Enoplea</taxon>
        <taxon>Dorylaimia</taxon>
        <taxon>Dioctophymatida</taxon>
        <taxon>Dioctophymatoidea</taxon>
        <taxon>Soboliphymatidae</taxon>
        <taxon>Soboliphyme</taxon>
    </lineage>
</organism>
<evidence type="ECO:0000313" key="3">
    <source>
        <dbReference type="WBParaSite" id="SBAD_0000611301-mRNA-1"/>
    </source>
</evidence>
<evidence type="ECO:0000313" key="1">
    <source>
        <dbReference type="EMBL" id="VDP08550.1"/>
    </source>
</evidence>
<dbReference type="EMBL" id="UZAM01009318">
    <property type="protein sequence ID" value="VDP08550.1"/>
    <property type="molecule type" value="Genomic_DNA"/>
</dbReference>
<dbReference type="Proteomes" id="UP000270296">
    <property type="component" value="Unassembled WGS sequence"/>
</dbReference>
<sequence length="80" mass="9286">MQNAREVRGARRRRHMLVVTKTLSKNTKMASPNQHTRNGRNFDANSRRVMLNVQHQRTSVGKTGCENGQKTGYRRTMFLL</sequence>
<gene>
    <name evidence="1" type="ORF">SBAD_LOCUS5878</name>
</gene>
<dbReference type="AlphaFoldDB" id="A0A183IQI1"/>
<reference evidence="3" key="1">
    <citation type="submission" date="2016-06" db="UniProtKB">
        <authorList>
            <consortium name="WormBaseParasite"/>
        </authorList>
    </citation>
    <scope>IDENTIFICATION</scope>
</reference>
<accession>A0A183IQI1</accession>
<keyword evidence="2" id="KW-1185">Reference proteome</keyword>
<evidence type="ECO:0000313" key="2">
    <source>
        <dbReference type="Proteomes" id="UP000270296"/>
    </source>
</evidence>
<dbReference type="WBParaSite" id="SBAD_0000611301-mRNA-1">
    <property type="protein sequence ID" value="SBAD_0000611301-mRNA-1"/>
    <property type="gene ID" value="SBAD_0000611301"/>
</dbReference>
<name>A0A183IQI1_9BILA</name>
<proteinExistence type="predicted"/>
<protein>
    <submittedName>
        <fullName evidence="1 3">Uncharacterized protein</fullName>
    </submittedName>
</protein>
<reference evidence="1 2" key="2">
    <citation type="submission" date="2018-11" db="EMBL/GenBank/DDBJ databases">
        <authorList>
            <consortium name="Pathogen Informatics"/>
        </authorList>
    </citation>
    <scope>NUCLEOTIDE SEQUENCE [LARGE SCALE GENOMIC DNA]</scope>
</reference>